<dbReference type="InterPro" id="IPR036388">
    <property type="entry name" value="WH-like_DNA-bd_sf"/>
</dbReference>
<dbReference type="GeneID" id="66855004"/>
<dbReference type="PANTHER" id="PTHR33221">
    <property type="entry name" value="WINGED HELIX-TURN-HELIX TRANSCRIPTIONAL REGULATOR, RRF2 FAMILY"/>
    <property type="match status" value="1"/>
</dbReference>
<dbReference type="EMBL" id="CP048261">
    <property type="protein sequence ID" value="QST81069.1"/>
    <property type="molecule type" value="Genomic_DNA"/>
</dbReference>
<organism evidence="1 2">
    <name type="scientific">Streptomyces rimosus subsp. rimosus (strain ATCC 10970 / DSM 40260 / JCM 4667 / NRRL 2234)</name>
    <dbReference type="NCBI Taxonomy" id="1265868"/>
    <lineage>
        <taxon>Bacteria</taxon>
        <taxon>Bacillati</taxon>
        <taxon>Actinomycetota</taxon>
        <taxon>Actinomycetes</taxon>
        <taxon>Kitasatosporales</taxon>
        <taxon>Streptomycetaceae</taxon>
        <taxon>Streptomyces</taxon>
    </lineage>
</organism>
<dbReference type="Gene3D" id="1.10.10.10">
    <property type="entry name" value="Winged helix-like DNA-binding domain superfamily/Winged helix DNA-binding domain"/>
    <property type="match status" value="1"/>
</dbReference>
<dbReference type="PROSITE" id="PS01332">
    <property type="entry name" value="HTH_RRF2_1"/>
    <property type="match status" value="1"/>
</dbReference>
<sequence>MRMSEGVEWALHCCVTLAWLGDERPVSTARLAASFELPPAYLNKRLQALVRAGVLSSTPGARGGFRLARPPERITLMDVVAAIEGTEDVFRCTEIRRRGSGAEAPDRDFRRPCGISTAMRKAELAWRRELAGQTLADILAGTPGSAAERTRRWFATERTST</sequence>
<dbReference type="PANTHER" id="PTHR33221:SF13">
    <property type="entry name" value="TRANSCRIPTIONAL REGULATOR-RELATED"/>
    <property type="match status" value="1"/>
</dbReference>
<name>A0A8A1UMI9_STRR1</name>
<dbReference type="NCBIfam" id="TIGR00738">
    <property type="entry name" value="rrf2_super"/>
    <property type="match status" value="1"/>
</dbReference>
<reference evidence="1" key="1">
    <citation type="submission" date="2012-12" db="EMBL/GenBank/DDBJ databases">
        <authorList>
            <person name="Pethick F.E."/>
            <person name="MacFadyen A.C."/>
            <person name="Tang Z."/>
            <person name="Sangal V."/>
            <person name="Tze-Tze L."/>
            <person name="Chu J."/>
            <person name="Guo M."/>
            <person name="Kirby R."/>
            <person name="Hoskisson P.A."/>
            <person name="Herron P.R."/>
            <person name="Hunter I.S."/>
        </authorList>
    </citation>
    <scope>NUCLEOTIDE SEQUENCE</scope>
    <source>
        <strain evidence="1">ATCC 10970</strain>
    </source>
</reference>
<dbReference type="GO" id="GO:0005829">
    <property type="term" value="C:cytosol"/>
    <property type="evidence" value="ECO:0007669"/>
    <property type="project" value="TreeGrafter"/>
</dbReference>
<reference evidence="1" key="2">
    <citation type="submission" date="2020-01" db="EMBL/GenBank/DDBJ databases">
        <authorList>
            <person name="Algora L."/>
            <person name="Schniete J.K."/>
            <person name="MacFadyen A."/>
            <person name="Hoskisson P.A."/>
            <person name="Hunter I.S."/>
            <person name="Herron P.R."/>
        </authorList>
    </citation>
    <scope>NUCLEOTIDE SEQUENCE</scope>
    <source>
        <strain evidence="1">ATCC 10970</strain>
    </source>
</reference>
<dbReference type="SUPFAM" id="SSF46785">
    <property type="entry name" value="Winged helix' DNA-binding domain"/>
    <property type="match status" value="1"/>
</dbReference>
<evidence type="ECO:0000313" key="2">
    <source>
        <dbReference type="Proteomes" id="UP000011074"/>
    </source>
</evidence>
<gene>
    <name evidence="1" type="ORF">SRIM_013630</name>
</gene>
<dbReference type="Proteomes" id="UP000011074">
    <property type="component" value="Chromosome"/>
</dbReference>
<dbReference type="Pfam" id="PF02082">
    <property type="entry name" value="Rrf2"/>
    <property type="match status" value="1"/>
</dbReference>
<evidence type="ECO:0000313" key="1">
    <source>
        <dbReference type="EMBL" id="QST81069.1"/>
    </source>
</evidence>
<dbReference type="InterPro" id="IPR030489">
    <property type="entry name" value="TR_Rrf2-type_CS"/>
</dbReference>
<proteinExistence type="predicted"/>
<dbReference type="InterPro" id="IPR000944">
    <property type="entry name" value="Tscrpt_reg_Rrf2"/>
</dbReference>
<accession>A0A8A1UMI9</accession>
<protein>
    <submittedName>
        <fullName evidence="1">Rrf2 family transcriptional regulator</fullName>
    </submittedName>
</protein>
<dbReference type="GO" id="GO:0003700">
    <property type="term" value="F:DNA-binding transcription factor activity"/>
    <property type="evidence" value="ECO:0007669"/>
    <property type="project" value="TreeGrafter"/>
</dbReference>
<dbReference type="InterPro" id="IPR036390">
    <property type="entry name" value="WH_DNA-bd_sf"/>
</dbReference>
<dbReference type="AlphaFoldDB" id="A0A8A1UMI9"/>
<reference evidence="1" key="3">
    <citation type="journal article" date="2021" name="bioRxiv">
        <title>Bilateral symmetry of linear streptomycete chromosomes.</title>
        <authorList>
            <person name="Algora-Gallardo L."/>
            <person name="Schniete J.K."/>
            <person name="Mark D.R."/>
            <person name="Hunter I.S."/>
            <person name="Herron P.R."/>
        </authorList>
    </citation>
    <scope>NUCLEOTIDE SEQUENCE</scope>
    <source>
        <strain evidence="1">ATCC 10970</strain>
    </source>
</reference>
<dbReference type="PROSITE" id="PS51197">
    <property type="entry name" value="HTH_RRF2_2"/>
    <property type="match status" value="1"/>
</dbReference>
<dbReference type="RefSeq" id="WP_030179786.1">
    <property type="nucleotide sequence ID" value="NZ_CP048261.1"/>
</dbReference>